<name>A0A1H8UE47_9PSEU</name>
<accession>A0A1H8UE47</accession>
<keyword evidence="3" id="KW-1185">Reference proteome</keyword>
<reference evidence="2 3" key="1">
    <citation type="submission" date="2016-10" db="EMBL/GenBank/DDBJ databases">
        <authorList>
            <person name="de Groot N.N."/>
        </authorList>
    </citation>
    <scope>NUCLEOTIDE SEQUENCE [LARGE SCALE GENOMIC DNA]</scope>
    <source>
        <strain evidence="2 3">DSM 44993</strain>
    </source>
</reference>
<protein>
    <recommendedName>
        <fullName evidence="1">Trypsin-co-occurring domain-containing protein</fullName>
    </recommendedName>
</protein>
<dbReference type="Pfam" id="PF19493">
    <property type="entry name" value="Trypco1"/>
    <property type="match status" value="1"/>
</dbReference>
<feature type="domain" description="Trypsin-co-occurring" evidence="1">
    <location>
        <begin position="4"/>
        <end position="93"/>
    </location>
</feature>
<evidence type="ECO:0000259" key="1">
    <source>
        <dbReference type="Pfam" id="PF19493"/>
    </source>
</evidence>
<gene>
    <name evidence="2" type="ORF">SAMN04489732_103201</name>
</gene>
<dbReference type="EMBL" id="FOEF01000003">
    <property type="protein sequence ID" value="SEP00898.1"/>
    <property type="molecule type" value="Genomic_DNA"/>
</dbReference>
<dbReference type="InterPro" id="IPR045794">
    <property type="entry name" value="Trypco1"/>
</dbReference>
<dbReference type="AlphaFoldDB" id="A0A1H8UE47"/>
<proteinExistence type="predicted"/>
<organism evidence="2 3">
    <name type="scientific">Amycolatopsis saalfeldensis</name>
    <dbReference type="NCBI Taxonomy" id="394193"/>
    <lineage>
        <taxon>Bacteria</taxon>
        <taxon>Bacillati</taxon>
        <taxon>Actinomycetota</taxon>
        <taxon>Actinomycetes</taxon>
        <taxon>Pseudonocardiales</taxon>
        <taxon>Pseudonocardiaceae</taxon>
        <taxon>Amycolatopsis</taxon>
    </lineage>
</organism>
<evidence type="ECO:0000313" key="3">
    <source>
        <dbReference type="Proteomes" id="UP000198582"/>
    </source>
</evidence>
<dbReference type="NCBIfam" id="NF041216">
    <property type="entry name" value="CU044_2847_fam"/>
    <property type="match status" value="1"/>
</dbReference>
<dbReference type="Proteomes" id="UP000198582">
    <property type="component" value="Unassembled WGS sequence"/>
</dbReference>
<evidence type="ECO:0000313" key="2">
    <source>
        <dbReference type="EMBL" id="SEP00898.1"/>
    </source>
</evidence>
<dbReference type="STRING" id="394193.SAMN04489732_103201"/>
<sequence>MEMPLEDGSTVLVEDQQRLQRAGSVVRDSAETLEEALRRVKLAVATVLHQVRDLVGAPGTVKIELGVKLTAEPGGVVAKAATEANLKLSLEWSAASPA</sequence>